<evidence type="ECO:0000313" key="1">
    <source>
        <dbReference type="EMBL" id="PMD53791.1"/>
    </source>
</evidence>
<gene>
    <name evidence="1" type="ORF">K444DRAFT_147257</name>
</gene>
<dbReference type="InParanoid" id="A0A2J6SSN4"/>
<dbReference type="EMBL" id="KZ613871">
    <property type="protein sequence ID" value="PMD53791.1"/>
    <property type="molecule type" value="Genomic_DNA"/>
</dbReference>
<reference evidence="1 2" key="1">
    <citation type="submission" date="2016-04" db="EMBL/GenBank/DDBJ databases">
        <title>A degradative enzymes factory behind the ericoid mycorrhizal symbiosis.</title>
        <authorList>
            <consortium name="DOE Joint Genome Institute"/>
            <person name="Martino E."/>
            <person name="Morin E."/>
            <person name="Grelet G."/>
            <person name="Kuo A."/>
            <person name="Kohler A."/>
            <person name="Daghino S."/>
            <person name="Barry K."/>
            <person name="Choi C."/>
            <person name="Cichocki N."/>
            <person name="Clum A."/>
            <person name="Copeland A."/>
            <person name="Hainaut M."/>
            <person name="Haridas S."/>
            <person name="Labutti K."/>
            <person name="Lindquist E."/>
            <person name="Lipzen A."/>
            <person name="Khouja H.-R."/>
            <person name="Murat C."/>
            <person name="Ohm R."/>
            <person name="Olson A."/>
            <person name="Spatafora J."/>
            <person name="Veneault-Fourrey C."/>
            <person name="Henrissat B."/>
            <person name="Grigoriev I."/>
            <person name="Martin F."/>
            <person name="Perotto S."/>
        </authorList>
    </citation>
    <scope>NUCLEOTIDE SEQUENCE [LARGE SCALE GENOMIC DNA]</scope>
    <source>
        <strain evidence="1 2">E</strain>
    </source>
</reference>
<accession>A0A2J6SSN4</accession>
<name>A0A2J6SSN4_9HELO</name>
<dbReference type="Proteomes" id="UP000235371">
    <property type="component" value="Unassembled WGS sequence"/>
</dbReference>
<sequence length="207" mass="23107">MHFTVPEFLGSSTPHSLPSCLPTITEVILAVSSVCNSLLSFIFSAMQLYGGIDRFLLQILVDGELNCWGWGRQRGGYDVGIAGSLEGLVTTTLIWTFLGDCDSRIAICRVCCSSSVMLYTLCSCSFFLQQFATQSEACASLREVVTAPCFSNYKFFYHQQQVHLSLYATPSLCRHILQAQHRPFIPQATSATLFRRRTKHKCKCYTA</sequence>
<evidence type="ECO:0000313" key="2">
    <source>
        <dbReference type="Proteomes" id="UP000235371"/>
    </source>
</evidence>
<dbReference type="RefSeq" id="XP_024730695.1">
    <property type="nucleotide sequence ID" value="XM_024870571.1"/>
</dbReference>
<organism evidence="1 2">
    <name type="scientific">Hyaloscypha bicolor E</name>
    <dbReference type="NCBI Taxonomy" id="1095630"/>
    <lineage>
        <taxon>Eukaryota</taxon>
        <taxon>Fungi</taxon>
        <taxon>Dikarya</taxon>
        <taxon>Ascomycota</taxon>
        <taxon>Pezizomycotina</taxon>
        <taxon>Leotiomycetes</taxon>
        <taxon>Helotiales</taxon>
        <taxon>Hyaloscyphaceae</taxon>
        <taxon>Hyaloscypha</taxon>
        <taxon>Hyaloscypha bicolor</taxon>
    </lineage>
</organism>
<proteinExistence type="predicted"/>
<dbReference type="AlphaFoldDB" id="A0A2J6SSN4"/>
<protein>
    <submittedName>
        <fullName evidence="1">Uncharacterized protein</fullName>
    </submittedName>
</protein>
<dbReference type="GeneID" id="36578653"/>
<keyword evidence="2" id="KW-1185">Reference proteome</keyword>